<evidence type="ECO:0000313" key="2">
    <source>
        <dbReference type="Proteomes" id="UP000295500"/>
    </source>
</evidence>
<evidence type="ECO:0000313" key="1">
    <source>
        <dbReference type="EMBL" id="TDP59839.1"/>
    </source>
</evidence>
<name>A0A4R6QEG2_9FIRM</name>
<keyword evidence="2" id="KW-1185">Reference proteome</keyword>
<evidence type="ECO:0008006" key="3">
    <source>
        <dbReference type="Google" id="ProtNLM"/>
    </source>
</evidence>
<protein>
    <recommendedName>
        <fullName evidence="3">Transposase</fullName>
    </recommendedName>
</protein>
<gene>
    <name evidence="1" type="ORF">EV211_10281</name>
</gene>
<comment type="caution">
    <text evidence="1">The sequence shown here is derived from an EMBL/GenBank/DDBJ whole genome shotgun (WGS) entry which is preliminary data.</text>
</comment>
<organism evidence="1 2">
    <name type="scientific">Aminicella lysinilytica</name>
    <dbReference type="NCBI Taxonomy" id="433323"/>
    <lineage>
        <taxon>Bacteria</taxon>
        <taxon>Bacillati</taxon>
        <taxon>Bacillota</taxon>
        <taxon>Clostridia</taxon>
        <taxon>Peptostreptococcales</taxon>
        <taxon>Anaerovoracaceae</taxon>
        <taxon>Aminicella</taxon>
    </lineage>
</organism>
<accession>A0A4R6QEG2</accession>
<sequence>MKKSISDNTITYIISRILENAESALNDSKQDSKNEFKLGRREAYYEVLDTLKSELSITDADLKNLGIDIDIEKMI</sequence>
<dbReference type="AlphaFoldDB" id="A0A4R6QEG2"/>
<reference evidence="1 2" key="1">
    <citation type="submission" date="2019-03" db="EMBL/GenBank/DDBJ databases">
        <title>Genomic Encyclopedia of Type Strains, Phase IV (KMG-IV): sequencing the most valuable type-strain genomes for metagenomic binning, comparative biology and taxonomic classification.</title>
        <authorList>
            <person name="Goeker M."/>
        </authorList>
    </citation>
    <scope>NUCLEOTIDE SEQUENCE [LARGE SCALE GENOMIC DNA]</scope>
    <source>
        <strain evidence="1 2">DSM 28287</strain>
    </source>
</reference>
<proteinExistence type="predicted"/>
<dbReference type="Proteomes" id="UP000295500">
    <property type="component" value="Unassembled WGS sequence"/>
</dbReference>
<dbReference type="RefSeq" id="WP_133527537.1">
    <property type="nucleotide sequence ID" value="NZ_SNXO01000002.1"/>
</dbReference>
<dbReference type="OrthoDB" id="2061924at2"/>
<dbReference type="EMBL" id="SNXO01000002">
    <property type="protein sequence ID" value="TDP59839.1"/>
    <property type="molecule type" value="Genomic_DNA"/>
</dbReference>